<keyword evidence="3 5" id="KW-1133">Transmembrane helix</keyword>
<dbReference type="Proteomes" id="UP001354931">
    <property type="component" value="Unassembled WGS sequence"/>
</dbReference>
<evidence type="ECO:0000313" key="7">
    <source>
        <dbReference type="EMBL" id="MEB8337210.1"/>
    </source>
</evidence>
<dbReference type="EMBL" id="JAOZYC010000035">
    <property type="protein sequence ID" value="MEB8337210.1"/>
    <property type="molecule type" value="Genomic_DNA"/>
</dbReference>
<dbReference type="PANTHER" id="PTHR23508:SF10">
    <property type="entry name" value="CARBOXYLIC ACID TRANSPORTER PROTEIN HOMOLOG"/>
    <property type="match status" value="1"/>
</dbReference>
<feature type="transmembrane region" description="Helical" evidence="5">
    <location>
        <begin position="155"/>
        <end position="175"/>
    </location>
</feature>
<evidence type="ECO:0000313" key="8">
    <source>
        <dbReference type="Proteomes" id="UP001354931"/>
    </source>
</evidence>
<feature type="transmembrane region" description="Helical" evidence="5">
    <location>
        <begin position="181"/>
        <end position="201"/>
    </location>
</feature>
<dbReference type="Gene3D" id="1.20.1250.20">
    <property type="entry name" value="MFS general substrate transporter like domains"/>
    <property type="match status" value="2"/>
</dbReference>
<dbReference type="RefSeq" id="WP_326014853.1">
    <property type="nucleotide sequence ID" value="NZ_JAOZYC010000035.1"/>
</dbReference>
<feature type="transmembrane region" description="Helical" evidence="5">
    <location>
        <begin position="61"/>
        <end position="81"/>
    </location>
</feature>
<feature type="transmembrane region" description="Helical" evidence="5">
    <location>
        <begin position="396"/>
        <end position="417"/>
    </location>
</feature>
<feature type="transmembrane region" description="Helical" evidence="5">
    <location>
        <begin position="118"/>
        <end position="143"/>
    </location>
</feature>
<accession>A0ABU6EZP1</accession>
<dbReference type="SUPFAM" id="SSF103473">
    <property type="entry name" value="MFS general substrate transporter"/>
    <property type="match status" value="1"/>
</dbReference>
<sequence length="437" mass="45087">MTLRETVGRAPAPPTGSGTRRTYPWLVFALAFGLLLSDYMSRQVLSAVFPVLKAEWSLSDAQLASLSSVVALMVGLLTLPLSLVADRWGRVRSLVVMAVVWSLATLLCAVAGNFHELLAARFLVGVGEAAYGSVGIAVVLGIFAPRVHAALGGAFMAGGSFGSVVGVAVGGSLAVHVGWRWSFAAMAAFGLLLVAVFRAVVSERKLDEYAVEPRSPAASAGGRAPFTSLFTSPALLCTYVGSGLHMFTPAVLLSWTPSYFNRYYHLRADEAAVIAAAFVLLIGSGMVICGIISDRFTRSRADASGQWTAGVAFCVVSLVCLSAGFGLASGPTSLILIGCGAFFAAGSSGPTAAIAAELSHSSVRATGLGALTVANNVLGLALGPFVVGMVADHLGLLGALRLAPLVYLAAIAALLLGRRLHPAGKLRLDRLALSTAR</sequence>
<feature type="transmembrane region" description="Helical" evidence="5">
    <location>
        <begin position="233"/>
        <end position="252"/>
    </location>
</feature>
<keyword evidence="2 5" id="KW-0812">Transmembrane</keyword>
<organism evidence="7 8">
    <name type="scientific">Streptomyces endophyticus</name>
    <dbReference type="NCBI Taxonomy" id="714166"/>
    <lineage>
        <taxon>Bacteria</taxon>
        <taxon>Bacillati</taxon>
        <taxon>Actinomycetota</taxon>
        <taxon>Actinomycetes</taxon>
        <taxon>Kitasatosporales</taxon>
        <taxon>Streptomycetaceae</taxon>
        <taxon>Streptomyces</taxon>
    </lineage>
</organism>
<dbReference type="Pfam" id="PF07690">
    <property type="entry name" value="MFS_1"/>
    <property type="match status" value="1"/>
</dbReference>
<keyword evidence="4 5" id="KW-0472">Membrane</keyword>
<dbReference type="PROSITE" id="PS50850">
    <property type="entry name" value="MFS"/>
    <property type="match status" value="1"/>
</dbReference>
<dbReference type="InterPro" id="IPR011701">
    <property type="entry name" value="MFS"/>
</dbReference>
<feature type="transmembrane region" description="Helical" evidence="5">
    <location>
        <begin position="23"/>
        <end position="41"/>
    </location>
</feature>
<keyword evidence="8" id="KW-1185">Reference proteome</keyword>
<gene>
    <name evidence="7" type="ORF">OKJ99_06730</name>
</gene>
<feature type="domain" description="Major facilitator superfamily (MFS) profile" evidence="6">
    <location>
        <begin position="26"/>
        <end position="421"/>
    </location>
</feature>
<evidence type="ECO:0000256" key="3">
    <source>
        <dbReference type="ARBA" id="ARBA00022989"/>
    </source>
</evidence>
<name>A0ABU6EZP1_9ACTN</name>
<feature type="transmembrane region" description="Helical" evidence="5">
    <location>
        <begin position="334"/>
        <end position="356"/>
    </location>
</feature>
<evidence type="ECO:0000256" key="5">
    <source>
        <dbReference type="SAM" id="Phobius"/>
    </source>
</evidence>
<feature type="transmembrane region" description="Helical" evidence="5">
    <location>
        <begin position="368"/>
        <end position="390"/>
    </location>
</feature>
<evidence type="ECO:0000259" key="6">
    <source>
        <dbReference type="PROSITE" id="PS50850"/>
    </source>
</evidence>
<dbReference type="InterPro" id="IPR036259">
    <property type="entry name" value="MFS_trans_sf"/>
</dbReference>
<protein>
    <submittedName>
        <fullName evidence="7">MFS transporter</fullName>
    </submittedName>
</protein>
<feature type="transmembrane region" description="Helical" evidence="5">
    <location>
        <begin position="272"/>
        <end position="293"/>
    </location>
</feature>
<dbReference type="PANTHER" id="PTHR23508">
    <property type="entry name" value="CARBOXYLIC ACID TRANSPORTER PROTEIN HOMOLOG"/>
    <property type="match status" value="1"/>
</dbReference>
<comment type="subcellular location">
    <subcellularLocation>
        <location evidence="1">Cell membrane</location>
        <topology evidence="1">Multi-pass membrane protein</topology>
    </subcellularLocation>
</comment>
<feature type="transmembrane region" description="Helical" evidence="5">
    <location>
        <begin position="93"/>
        <end position="112"/>
    </location>
</feature>
<evidence type="ECO:0000256" key="1">
    <source>
        <dbReference type="ARBA" id="ARBA00004651"/>
    </source>
</evidence>
<comment type="caution">
    <text evidence="7">The sequence shown here is derived from an EMBL/GenBank/DDBJ whole genome shotgun (WGS) entry which is preliminary data.</text>
</comment>
<dbReference type="InterPro" id="IPR020846">
    <property type="entry name" value="MFS_dom"/>
</dbReference>
<evidence type="ECO:0000256" key="2">
    <source>
        <dbReference type="ARBA" id="ARBA00022692"/>
    </source>
</evidence>
<feature type="transmembrane region" description="Helical" evidence="5">
    <location>
        <begin position="305"/>
        <end position="328"/>
    </location>
</feature>
<evidence type="ECO:0000256" key="4">
    <source>
        <dbReference type="ARBA" id="ARBA00023136"/>
    </source>
</evidence>
<proteinExistence type="predicted"/>
<reference evidence="7 8" key="1">
    <citation type="submission" date="2022-10" db="EMBL/GenBank/DDBJ databases">
        <authorList>
            <person name="Xie J."/>
            <person name="Shen N."/>
        </authorList>
    </citation>
    <scope>NUCLEOTIDE SEQUENCE [LARGE SCALE GENOMIC DNA]</scope>
    <source>
        <strain evidence="7 8">YIM65594</strain>
    </source>
</reference>